<dbReference type="AlphaFoldDB" id="A0A4P9VVX9"/>
<feature type="region of interest" description="Disordered" evidence="1">
    <location>
        <begin position="1"/>
        <end position="47"/>
    </location>
</feature>
<accession>A0A4P9VVX9</accession>
<protein>
    <submittedName>
        <fullName evidence="2">Uncharacterized protein</fullName>
    </submittedName>
</protein>
<sequence length="115" mass="12702">MNDTSLHALRLRHPSSVKRRREEQTGKARLEQSPHHQNRAHHPTCTAARVKDGLVSSETGPRTARVRPTAKHGSAAAICSFAAGLQRQHILLNVRTLWSAGRVDTSNSLTDISLR</sequence>
<gene>
    <name evidence="2" type="ORF">BDK51DRAFT_51325</name>
</gene>
<organism evidence="2 3">
    <name type="scientific">Blyttiomyces helicus</name>
    <dbReference type="NCBI Taxonomy" id="388810"/>
    <lineage>
        <taxon>Eukaryota</taxon>
        <taxon>Fungi</taxon>
        <taxon>Fungi incertae sedis</taxon>
        <taxon>Chytridiomycota</taxon>
        <taxon>Chytridiomycota incertae sedis</taxon>
        <taxon>Chytridiomycetes</taxon>
        <taxon>Chytridiomycetes incertae sedis</taxon>
        <taxon>Blyttiomyces</taxon>
    </lineage>
</organism>
<feature type="compositionally biased region" description="Basic and acidic residues" evidence="1">
    <location>
        <begin position="20"/>
        <end position="34"/>
    </location>
</feature>
<feature type="compositionally biased region" description="Basic residues" evidence="1">
    <location>
        <begin position="9"/>
        <end position="19"/>
    </location>
</feature>
<name>A0A4P9VVX9_9FUNG</name>
<reference evidence="3" key="1">
    <citation type="journal article" date="2018" name="Nat. Microbiol.">
        <title>Leveraging single-cell genomics to expand the fungal tree of life.</title>
        <authorList>
            <person name="Ahrendt S.R."/>
            <person name="Quandt C.A."/>
            <person name="Ciobanu D."/>
            <person name="Clum A."/>
            <person name="Salamov A."/>
            <person name="Andreopoulos B."/>
            <person name="Cheng J.F."/>
            <person name="Woyke T."/>
            <person name="Pelin A."/>
            <person name="Henrissat B."/>
            <person name="Reynolds N.K."/>
            <person name="Benny G.L."/>
            <person name="Smith M.E."/>
            <person name="James T.Y."/>
            <person name="Grigoriev I.V."/>
        </authorList>
    </citation>
    <scope>NUCLEOTIDE SEQUENCE [LARGE SCALE GENOMIC DNA]</scope>
</reference>
<dbReference type="Proteomes" id="UP000269721">
    <property type="component" value="Unassembled WGS sequence"/>
</dbReference>
<dbReference type="EMBL" id="ML000779">
    <property type="protein sequence ID" value="RKO83839.1"/>
    <property type="molecule type" value="Genomic_DNA"/>
</dbReference>
<keyword evidence="3" id="KW-1185">Reference proteome</keyword>
<evidence type="ECO:0000313" key="2">
    <source>
        <dbReference type="EMBL" id="RKO83839.1"/>
    </source>
</evidence>
<feature type="region of interest" description="Disordered" evidence="1">
    <location>
        <begin position="53"/>
        <end position="72"/>
    </location>
</feature>
<proteinExistence type="predicted"/>
<evidence type="ECO:0000256" key="1">
    <source>
        <dbReference type="SAM" id="MobiDB-lite"/>
    </source>
</evidence>
<evidence type="ECO:0000313" key="3">
    <source>
        <dbReference type="Proteomes" id="UP000269721"/>
    </source>
</evidence>